<sequence length="148" mass="16115">MALIVATLIHPRTKTFPPRQASPIPANGTVVVAVIILPLEPPPQALGTPLKETSANVGRRMLTVIGQPSERGRRHRHRRRMTAANRQQMVNSTIDSPPSMSPQDLVLARAALVLEAITLKLTRTPTNARNLPTFSLAVEWAVRAALEA</sequence>
<dbReference type="EMBL" id="JACAZH010000019">
    <property type="protein sequence ID" value="KAF7346025.1"/>
    <property type="molecule type" value="Genomic_DNA"/>
</dbReference>
<evidence type="ECO:0000313" key="1">
    <source>
        <dbReference type="EMBL" id="KAF7346025.1"/>
    </source>
</evidence>
<name>A0A8H6XTH7_9AGAR</name>
<comment type="caution">
    <text evidence="1">The sequence shown here is derived from an EMBL/GenBank/DDBJ whole genome shotgun (WGS) entry which is preliminary data.</text>
</comment>
<dbReference type="Proteomes" id="UP000623467">
    <property type="component" value="Unassembled WGS sequence"/>
</dbReference>
<gene>
    <name evidence="1" type="ORF">MSAN_01828400</name>
</gene>
<accession>A0A8H6XTH7</accession>
<organism evidence="1 2">
    <name type="scientific">Mycena sanguinolenta</name>
    <dbReference type="NCBI Taxonomy" id="230812"/>
    <lineage>
        <taxon>Eukaryota</taxon>
        <taxon>Fungi</taxon>
        <taxon>Dikarya</taxon>
        <taxon>Basidiomycota</taxon>
        <taxon>Agaricomycotina</taxon>
        <taxon>Agaricomycetes</taxon>
        <taxon>Agaricomycetidae</taxon>
        <taxon>Agaricales</taxon>
        <taxon>Marasmiineae</taxon>
        <taxon>Mycenaceae</taxon>
        <taxon>Mycena</taxon>
    </lineage>
</organism>
<reference evidence="1" key="1">
    <citation type="submission" date="2020-05" db="EMBL/GenBank/DDBJ databases">
        <title>Mycena genomes resolve the evolution of fungal bioluminescence.</title>
        <authorList>
            <person name="Tsai I.J."/>
        </authorList>
    </citation>
    <scope>NUCLEOTIDE SEQUENCE</scope>
    <source>
        <strain evidence="1">160909Yilan</strain>
    </source>
</reference>
<proteinExistence type="predicted"/>
<keyword evidence="2" id="KW-1185">Reference proteome</keyword>
<protein>
    <submittedName>
        <fullName evidence="1">Uncharacterized protein</fullName>
    </submittedName>
</protein>
<dbReference type="AlphaFoldDB" id="A0A8H6XTH7"/>
<evidence type="ECO:0000313" key="2">
    <source>
        <dbReference type="Proteomes" id="UP000623467"/>
    </source>
</evidence>